<dbReference type="PANTHER" id="PTHR31973:SF187">
    <property type="entry name" value="MUTATOR TRANSPOSASE MUDRA PROTEIN"/>
    <property type="match status" value="1"/>
</dbReference>
<gene>
    <name evidence="1" type="ORF">LIER_35784</name>
</gene>
<accession>A0AAV3P0Z9</accession>
<dbReference type="EMBL" id="BAABME010015922">
    <property type="protein sequence ID" value="GAA0143658.1"/>
    <property type="molecule type" value="Genomic_DNA"/>
</dbReference>
<dbReference type="Proteomes" id="UP001454036">
    <property type="component" value="Unassembled WGS sequence"/>
</dbReference>
<name>A0AAV3P0Z9_LITER</name>
<evidence type="ECO:0000313" key="1">
    <source>
        <dbReference type="EMBL" id="GAA0143658.1"/>
    </source>
</evidence>
<evidence type="ECO:0000313" key="2">
    <source>
        <dbReference type="Proteomes" id="UP001454036"/>
    </source>
</evidence>
<dbReference type="PANTHER" id="PTHR31973">
    <property type="entry name" value="POLYPROTEIN, PUTATIVE-RELATED"/>
    <property type="match status" value="1"/>
</dbReference>
<comment type="caution">
    <text evidence="1">The sequence shown here is derived from an EMBL/GenBank/DDBJ whole genome shotgun (WGS) entry which is preliminary data.</text>
</comment>
<proteinExistence type="predicted"/>
<organism evidence="1 2">
    <name type="scientific">Lithospermum erythrorhizon</name>
    <name type="common">Purple gromwell</name>
    <name type="synonym">Lithospermum officinale var. erythrorhizon</name>
    <dbReference type="NCBI Taxonomy" id="34254"/>
    <lineage>
        <taxon>Eukaryota</taxon>
        <taxon>Viridiplantae</taxon>
        <taxon>Streptophyta</taxon>
        <taxon>Embryophyta</taxon>
        <taxon>Tracheophyta</taxon>
        <taxon>Spermatophyta</taxon>
        <taxon>Magnoliopsida</taxon>
        <taxon>eudicotyledons</taxon>
        <taxon>Gunneridae</taxon>
        <taxon>Pentapetalae</taxon>
        <taxon>asterids</taxon>
        <taxon>lamiids</taxon>
        <taxon>Boraginales</taxon>
        <taxon>Boraginaceae</taxon>
        <taxon>Boraginoideae</taxon>
        <taxon>Lithospermeae</taxon>
        <taxon>Lithospermum</taxon>
    </lineage>
</organism>
<keyword evidence="2" id="KW-1185">Reference proteome</keyword>
<sequence>MNDKWRVRVKCSHVGKSNDLAMKTIVEEHSCGNSIKIDMVKFKFLARKYINKIRRQPKISLKNFIGDIYDDLNIEISVTTTWRAIKAAGYMLYENENQQFARLWSYAKELLDTMSGSTVITKLHEQKFMKIYVCPEPLKRGFFFQVVGSSSV</sequence>
<reference evidence="1 2" key="1">
    <citation type="submission" date="2024-01" db="EMBL/GenBank/DDBJ databases">
        <title>The complete chloroplast genome sequence of Lithospermum erythrorhizon: insights into the phylogenetic relationship among Boraginaceae species and the maternal lineages of purple gromwells.</title>
        <authorList>
            <person name="Okada T."/>
            <person name="Watanabe K."/>
        </authorList>
    </citation>
    <scope>NUCLEOTIDE SEQUENCE [LARGE SCALE GENOMIC DNA]</scope>
</reference>
<dbReference type="AlphaFoldDB" id="A0AAV3P0Z9"/>
<protein>
    <submittedName>
        <fullName evidence="1">Uncharacterized protein</fullName>
    </submittedName>
</protein>